<keyword evidence="5" id="KW-1185">Reference proteome</keyword>
<dbReference type="NCBIfam" id="TIGR00756">
    <property type="entry name" value="PPR"/>
    <property type="match status" value="1"/>
</dbReference>
<gene>
    <name evidence="3" type="ordered locus">MTR_7g069300</name>
</gene>
<accession>A0A072U209</accession>
<evidence type="ECO:0000313" key="3">
    <source>
        <dbReference type="EMBL" id="KEH23218.1"/>
    </source>
</evidence>
<name>A0A072U209_MEDTR</name>
<dbReference type="InterPro" id="IPR011990">
    <property type="entry name" value="TPR-like_helical_dom_sf"/>
</dbReference>
<reference evidence="3 5" key="1">
    <citation type="journal article" date="2011" name="Nature">
        <title>The Medicago genome provides insight into the evolution of rhizobial symbioses.</title>
        <authorList>
            <person name="Young N.D."/>
            <person name="Debelle F."/>
            <person name="Oldroyd G.E."/>
            <person name="Geurts R."/>
            <person name="Cannon S.B."/>
            <person name="Udvardi M.K."/>
            <person name="Benedito V.A."/>
            <person name="Mayer K.F."/>
            <person name="Gouzy J."/>
            <person name="Schoof H."/>
            <person name="Van de Peer Y."/>
            <person name="Proost S."/>
            <person name="Cook D.R."/>
            <person name="Meyers B.C."/>
            <person name="Spannagl M."/>
            <person name="Cheung F."/>
            <person name="De Mita S."/>
            <person name="Krishnakumar V."/>
            <person name="Gundlach H."/>
            <person name="Zhou S."/>
            <person name="Mudge J."/>
            <person name="Bharti A.K."/>
            <person name="Murray J.D."/>
            <person name="Naoumkina M.A."/>
            <person name="Rosen B."/>
            <person name="Silverstein K.A."/>
            <person name="Tang H."/>
            <person name="Rombauts S."/>
            <person name="Zhao P.X."/>
            <person name="Zhou P."/>
            <person name="Barbe V."/>
            <person name="Bardou P."/>
            <person name="Bechner M."/>
            <person name="Bellec A."/>
            <person name="Berger A."/>
            <person name="Berges H."/>
            <person name="Bidwell S."/>
            <person name="Bisseling T."/>
            <person name="Choisne N."/>
            <person name="Couloux A."/>
            <person name="Denny R."/>
            <person name="Deshpande S."/>
            <person name="Dai X."/>
            <person name="Doyle J.J."/>
            <person name="Dudez A.M."/>
            <person name="Farmer A.D."/>
            <person name="Fouteau S."/>
            <person name="Franken C."/>
            <person name="Gibelin C."/>
            <person name="Gish J."/>
            <person name="Goldstein S."/>
            <person name="Gonzalez A.J."/>
            <person name="Green P.J."/>
            <person name="Hallab A."/>
            <person name="Hartog M."/>
            <person name="Hua A."/>
            <person name="Humphray S.J."/>
            <person name="Jeong D.H."/>
            <person name="Jing Y."/>
            <person name="Jocker A."/>
            <person name="Kenton S.M."/>
            <person name="Kim D.J."/>
            <person name="Klee K."/>
            <person name="Lai H."/>
            <person name="Lang C."/>
            <person name="Lin S."/>
            <person name="Macmil S.L."/>
            <person name="Magdelenat G."/>
            <person name="Matthews L."/>
            <person name="McCorrison J."/>
            <person name="Monaghan E.L."/>
            <person name="Mun J.H."/>
            <person name="Najar F.Z."/>
            <person name="Nicholson C."/>
            <person name="Noirot C."/>
            <person name="O'Bleness M."/>
            <person name="Paule C.R."/>
            <person name="Poulain J."/>
            <person name="Prion F."/>
            <person name="Qin B."/>
            <person name="Qu C."/>
            <person name="Retzel E.F."/>
            <person name="Riddle C."/>
            <person name="Sallet E."/>
            <person name="Samain S."/>
            <person name="Samson N."/>
            <person name="Sanders I."/>
            <person name="Saurat O."/>
            <person name="Scarpelli C."/>
            <person name="Schiex T."/>
            <person name="Segurens B."/>
            <person name="Severin A.J."/>
            <person name="Sherrier D.J."/>
            <person name="Shi R."/>
            <person name="Sims S."/>
            <person name="Singer S.R."/>
            <person name="Sinharoy S."/>
            <person name="Sterck L."/>
            <person name="Viollet A."/>
            <person name="Wang B.B."/>
            <person name="Wang K."/>
            <person name="Wang M."/>
            <person name="Wang X."/>
            <person name="Warfsmann J."/>
            <person name="Weissenbach J."/>
            <person name="White D.D."/>
            <person name="White J.D."/>
            <person name="Wiley G.B."/>
            <person name="Wincker P."/>
            <person name="Xing Y."/>
            <person name="Yang L."/>
            <person name="Yao Z."/>
            <person name="Ying F."/>
            <person name="Zhai J."/>
            <person name="Zhou L."/>
            <person name="Zuber A."/>
            <person name="Denarie J."/>
            <person name="Dixon R.A."/>
            <person name="May G.D."/>
            <person name="Schwartz D.C."/>
            <person name="Rogers J."/>
            <person name="Quetier F."/>
            <person name="Town C.D."/>
            <person name="Roe B.A."/>
        </authorList>
    </citation>
    <scope>NUCLEOTIDE SEQUENCE [LARGE SCALE GENOMIC DNA]</scope>
    <source>
        <strain evidence="3">A17</strain>
        <strain evidence="4 5">cv. Jemalong A17</strain>
    </source>
</reference>
<dbReference type="EMBL" id="CM001223">
    <property type="protein sequence ID" value="KEH23218.1"/>
    <property type="molecule type" value="Genomic_DNA"/>
</dbReference>
<dbReference type="EnsemblPlants" id="KEH23218">
    <property type="protein sequence ID" value="KEH23218"/>
    <property type="gene ID" value="MTR_7g069300"/>
</dbReference>
<evidence type="ECO:0000256" key="1">
    <source>
        <dbReference type="ARBA" id="ARBA00022737"/>
    </source>
</evidence>
<dbReference type="PROSITE" id="PS51375">
    <property type="entry name" value="PPR"/>
    <property type="match status" value="1"/>
</dbReference>
<evidence type="ECO:0000256" key="2">
    <source>
        <dbReference type="PROSITE-ProRule" id="PRU00708"/>
    </source>
</evidence>
<sequence length="252" mass="28609">MPSFLPCTAQKDTTKLLNSLITSTSQKLLEPPPLITWSSRFTATKTFDVFRSMKAHSHLRPSNVTYRFLTKALIDAGRIDEAYELLLDMAYANSVVYNNLIAAYLQLGNLDKANQLFDDLKMQCLVYDSVVNATFMEWFFKEGREKEAMESYDSLLNHKFRMRPETCNALLEVVATLANRVFNELIKNGKAMNCAHILSKMGEQLPVPDPTCYEVVIKGLCGEGLLDESRELPNLAMIRDIFAEVFKSVWKG</sequence>
<dbReference type="HOGENOM" id="CLU_1104163_0_0_1"/>
<dbReference type="Pfam" id="PF01535">
    <property type="entry name" value="PPR"/>
    <property type="match status" value="2"/>
</dbReference>
<dbReference type="SUPFAM" id="SSF48452">
    <property type="entry name" value="TPR-like"/>
    <property type="match status" value="1"/>
</dbReference>
<evidence type="ECO:0000313" key="4">
    <source>
        <dbReference type="EnsemblPlants" id="KEH23218"/>
    </source>
</evidence>
<reference evidence="3 5" key="2">
    <citation type="journal article" date="2014" name="BMC Genomics">
        <title>An improved genome release (version Mt4.0) for the model legume Medicago truncatula.</title>
        <authorList>
            <person name="Tang H."/>
            <person name="Krishnakumar V."/>
            <person name="Bidwell S."/>
            <person name="Rosen B."/>
            <person name="Chan A."/>
            <person name="Zhou S."/>
            <person name="Gentzbittel L."/>
            <person name="Childs K.L."/>
            <person name="Yandell M."/>
            <person name="Gundlach H."/>
            <person name="Mayer K.F."/>
            <person name="Schwartz D.C."/>
            <person name="Town C.D."/>
        </authorList>
    </citation>
    <scope>GENOME REANNOTATION</scope>
    <source>
        <strain evidence="3">A17</strain>
        <strain evidence="4 5">cv. Jemalong A17</strain>
    </source>
</reference>
<dbReference type="InterPro" id="IPR052308">
    <property type="entry name" value="PPR_domain-containing"/>
</dbReference>
<protein>
    <submittedName>
        <fullName evidence="3">PPR containing plant-like protein</fullName>
    </submittedName>
</protein>
<proteinExistence type="predicted"/>
<dbReference type="Gene3D" id="1.25.40.10">
    <property type="entry name" value="Tetratricopeptide repeat domain"/>
    <property type="match status" value="2"/>
</dbReference>
<dbReference type="PANTHER" id="PTHR47937:SF2">
    <property type="entry name" value="PENTATRICOPEPTIDE (PPR) REPEAT-CONTAINING PROTEIN, PF01535'-RELATED"/>
    <property type="match status" value="1"/>
</dbReference>
<reference evidence="4" key="3">
    <citation type="submission" date="2015-04" db="UniProtKB">
        <authorList>
            <consortium name="EnsemblPlants"/>
        </authorList>
    </citation>
    <scope>IDENTIFICATION</scope>
    <source>
        <strain evidence="4">cv. Jemalong A17</strain>
    </source>
</reference>
<organism evidence="3 5">
    <name type="scientific">Medicago truncatula</name>
    <name type="common">Barrel medic</name>
    <name type="synonym">Medicago tribuloides</name>
    <dbReference type="NCBI Taxonomy" id="3880"/>
    <lineage>
        <taxon>Eukaryota</taxon>
        <taxon>Viridiplantae</taxon>
        <taxon>Streptophyta</taxon>
        <taxon>Embryophyta</taxon>
        <taxon>Tracheophyta</taxon>
        <taxon>Spermatophyta</taxon>
        <taxon>Magnoliopsida</taxon>
        <taxon>eudicotyledons</taxon>
        <taxon>Gunneridae</taxon>
        <taxon>Pentapetalae</taxon>
        <taxon>rosids</taxon>
        <taxon>fabids</taxon>
        <taxon>Fabales</taxon>
        <taxon>Fabaceae</taxon>
        <taxon>Papilionoideae</taxon>
        <taxon>50 kb inversion clade</taxon>
        <taxon>NPAAA clade</taxon>
        <taxon>Hologalegina</taxon>
        <taxon>IRL clade</taxon>
        <taxon>Trifolieae</taxon>
        <taxon>Medicago</taxon>
    </lineage>
</organism>
<dbReference type="AlphaFoldDB" id="A0A072U209"/>
<dbReference type="Proteomes" id="UP000002051">
    <property type="component" value="Unassembled WGS sequence"/>
</dbReference>
<dbReference type="InterPro" id="IPR002885">
    <property type="entry name" value="PPR_rpt"/>
</dbReference>
<evidence type="ECO:0000313" key="5">
    <source>
        <dbReference type="Proteomes" id="UP000002051"/>
    </source>
</evidence>
<dbReference type="PANTHER" id="PTHR47937">
    <property type="entry name" value="PLASTID TRANSCRIPTIONALLY ACTIVE CHROMOSOME 2-LIKE PROTEIN"/>
    <property type="match status" value="1"/>
</dbReference>
<feature type="repeat" description="PPR" evidence="2">
    <location>
        <begin position="93"/>
        <end position="123"/>
    </location>
</feature>
<keyword evidence="1" id="KW-0677">Repeat</keyword>